<dbReference type="Pfam" id="PF08541">
    <property type="entry name" value="ACP_syn_III_C"/>
    <property type="match status" value="1"/>
</dbReference>
<name>A0A401V1H7_9CELL</name>
<dbReference type="AlphaFoldDB" id="A0A401V1H7"/>
<keyword evidence="2" id="KW-0012">Acyltransferase</keyword>
<evidence type="ECO:0000256" key="1">
    <source>
        <dbReference type="ARBA" id="ARBA00022679"/>
    </source>
</evidence>
<evidence type="ECO:0000313" key="7">
    <source>
        <dbReference type="Proteomes" id="UP000288246"/>
    </source>
</evidence>
<dbReference type="SUPFAM" id="SSF53901">
    <property type="entry name" value="Thiolase-like"/>
    <property type="match status" value="1"/>
</dbReference>
<keyword evidence="7" id="KW-1185">Reference proteome</keyword>
<dbReference type="InterPro" id="IPR016039">
    <property type="entry name" value="Thiolase-like"/>
</dbReference>
<keyword evidence="1" id="KW-0808">Transferase</keyword>
<dbReference type="InterPro" id="IPR013751">
    <property type="entry name" value="ACP_syn_III_N"/>
</dbReference>
<gene>
    <name evidence="6" type="primary">fabH</name>
    <name evidence="6" type="ORF">CTKZ_23300</name>
</gene>
<dbReference type="Gene3D" id="3.40.47.10">
    <property type="match status" value="1"/>
</dbReference>
<evidence type="ECO:0000259" key="5">
    <source>
        <dbReference type="Pfam" id="PF08545"/>
    </source>
</evidence>
<dbReference type="EMBL" id="BHYL01000192">
    <property type="protein sequence ID" value="GCD20768.1"/>
    <property type="molecule type" value="Genomic_DNA"/>
</dbReference>
<dbReference type="CDD" id="cd00830">
    <property type="entry name" value="KAS_III"/>
    <property type="match status" value="1"/>
</dbReference>
<accession>A0A401V1H7</accession>
<proteinExistence type="predicted"/>
<evidence type="ECO:0000256" key="3">
    <source>
        <dbReference type="SAM" id="MobiDB-lite"/>
    </source>
</evidence>
<dbReference type="GO" id="GO:0004315">
    <property type="term" value="F:3-oxoacyl-[acyl-carrier-protein] synthase activity"/>
    <property type="evidence" value="ECO:0007669"/>
    <property type="project" value="InterPro"/>
</dbReference>
<feature type="region of interest" description="Disordered" evidence="3">
    <location>
        <begin position="51"/>
        <end position="75"/>
    </location>
</feature>
<dbReference type="Pfam" id="PF08545">
    <property type="entry name" value="ACP_syn_III"/>
    <property type="match status" value="1"/>
</dbReference>
<organism evidence="6 7">
    <name type="scientific">Cellulomonas algicola</name>
    <dbReference type="NCBI Taxonomy" id="2071633"/>
    <lineage>
        <taxon>Bacteria</taxon>
        <taxon>Bacillati</taxon>
        <taxon>Actinomycetota</taxon>
        <taxon>Actinomycetes</taxon>
        <taxon>Micrococcales</taxon>
        <taxon>Cellulomonadaceae</taxon>
        <taxon>Cellulomonas</taxon>
    </lineage>
</organism>
<comment type="caution">
    <text evidence="6">The sequence shown here is derived from an EMBL/GenBank/DDBJ whole genome shotgun (WGS) entry which is preliminary data.</text>
</comment>
<dbReference type="GO" id="GO:0006633">
    <property type="term" value="P:fatty acid biosynthetic process"/>
    <property type="evidence" value="ECO:0007669"/>
    <property type="project" value="InterPro"/>
</dbReference>
<dbReference type="PANTHER" id="PTHR34069">
    <property type="entry name" value="3-OXOACYL-[ACYL-CARRIER-PROTEIN] SYNTHASE 3"/>
    <property type="match status" value="1"/>
</dbReference>
<dbReference type="PANTHER" id="PTHR34069:SF2">
    <property type="entry name" value="BETA-KETOACYL-[ACYL-CARRIER-PROTEIN] SYNTHASE III"/>
    <property type="match status" value="1"/>
</dbReference>
<protein>
    <submittedName>
        <fullName evidence="6">Protein GumO</fullName>
    </submittedName>
</protein>
<dbReference type="Proteomes" id="UP000288246">
    <property type="component" value="Unassembled WGS sequence"/>
</dbReference>
<dbReference type="GO" id="GO:0044550">
    <property type="term" value="P:secondary metabolite biosynthetic process"/>
    <property type="evidence" value="ECO:0007669"/>
    <property type="project" value="TreeGrafter"/>
</dbReference>
<sequence>MDDSGGPVERRPTGGGARGILARVPRQSAVPSLPVRVLGTGAHRPSRVVLSSELDTAHGRDAGTSEARSGVRSRRWASAEETSSVMAAAAVRQALDAAGLDVGDLDAVVVSAVAPEQPMPTTAVLTAAHLGVPGGRVAALDVNASCVGFLSALDLASAAVAVGRWERVAVVATEIASKGLDHREVEGSALFGDGAAAVVVGAAAPDDGSAVLASASGVWPDARSACRIDAGGTRFNVTTPPDDPSAYLFRMDGAALLRQVARHLPGFLRDLERRAGLGVDEVDVVVPHQASAVGLRYLRERVGVQPDAVVDILADHGNQVSASVPTALHHAVTSGRLRRGQTALLLGTGAGLALSATMLRY</sequence>
<evidence type="ECO:0000256" key="2">
    <source>
        <dbReference type="ARBA" id="ARBA00023315"/>
    </source>
</evidence>
<feature type="domain" description="Beta-ketoacyl-[acyl-carrier-protein] synthase III C-terminal" evidence="4">
    <location>
        <begin position="274"/>
        <end position="361"/>
    </location>
</feature>
<evidence type="ECO:0000313" key="6">
    <source>
        <dbReference type="EMBL" id="GCD20768.1"/>
    </source>
</evidence>
<reference evidence="6 7" key="1">
    <citation type="submission" date="2018-11" db="EMBL/GenBank/DDBJ databases">
        <title>Draft genome sequence of Cellulomonas takizawaensis strain TKZ-21.</title>
        <authorList>
            <person name="Yamamura H."/>
            <person name="Hayashi T."/>
            <person name="Hamada M."/>
            <person name="Serisawa Y."/>
            <person name="Matsuyama K."/>
            <person name="Nakagawa Y."/>
            <person name="Otoguro M."/>
            <person name="Yanagida F."/>
            <person name="Hayakawa M."/>
        </authorList>
    </citation>
    <scope>NUCLEOTIDE SEQUENCE [LARGE SCALE GENOMIC DNA]</scope>
    <source>
        <strain evidence="6 7">TKZ-21</strain>
    </source>
</reference>
<dbReference type="InterPro" id="IPR013747">
    <property type="entry name" value="ACP_syn_III_C"/>
</dbReference>
<evidence type="ECO:0000259" key="4">
    <source>
        <dbReference type="Pfam" id="PF08541"/>
    </source>
</evidence>
<feature type="domain" description="Beta-ketoacyl-[acyl-carrier-protein] synthase III N-terminal" evidence="5">
    <location>
        <begin position="140"/>
        <end position="215"/>
    </location>
</feature>
<feature type="region of interest" description="Disordered" evidence="3">
    <location>
        <begin position="1"/>
        <end position="25"/>
    </location>
</feature>